<dbReference type="EMBL" id="JBEDNZ010000022">
    <property type="protein sequence ID" value="KAL0818063.1"/>
    <property type="molecule type" value="Genomic_DNA"/>
</dbReference>
<dbReference type="Proteomes" id="UP001549921">
    <property type="component" value="Unassembled WGS sequence"/>
</dbReference>
<comment type="caution">
    <text evidence="3">The sequence shown here is derived from an EMBL/GenBank/DDBJ whole genome shotgun (WGS) entry which is preliminary data.</text>
</comment>
<evidence type="ECO:0000313" key="4">
    <source>
        <dbReference type="Proteomes" id="UP001549921"/>
    </source>
</evidence>
<gene>
    <name evidence="3" type="ORF">ABMA28_008599</name>
</gene>
<organism evidence="3 4">
    <name type="scientific">Loxostege sticticalis</name>
    <name type="common">Beet webworm moth</name>
    <dbReference type="NCBI Taxonomy" id="481309"/>
    <lineage>
        <taxon>Eukaryota</taxon>
        <taxon>Metazoa</taxon>
        <taxon>Ecdysozoa</taxon>
        <taxon>Arthropoda</taxon>
        <taxon>Hexapoda</taxon>
        <taxon>Insecta</taxon>
        <taxon>Pterygota</taxon>
        <taxon>Neoptera</taxon>
        <taxon>Endopterygota</taxon>
        <taxon>Lepidoptera</taxon>
        <taxon>Glossata</taxon>
        <taxon>Ditrysia</taxon>
        <taxon>Pyraloidea</taxon>
        <taxon>Crambidae</taxon>
        <taxon>Pyraustinae</taxon>
        <taxon>Loxostege</taxon>
    </lineage>
</organism>
<feature type="chain" id="PRO_5044756267" evidence="2">
    <location>
        <begin position="23"/>
        <end position="135"/>
    </location>
</feature>
<reference evidence="3 4" key="1">
    <citation type="submission" date="2024-06" db="EMBL/GenBank/DDBJ databases">
        <title>A chromosome-level genome assembly of beet webworm, Loxostege sticticalis.</title>
        <authorList>
            <person name="Zhang Y."/>
        </authorList>
    </citation>
    <scope>NUCLEOTIDE SEQUENCE [LARGE SCALE GENOMIC DNA]</scope>
    <source>
        <strain evidence="3">AQ028</strain>
        <tissue evidence="3">Male pupae</tissue>
    </source>
</reference>
<sequence length="135" mass="14402">IMYCIYLIYLIFSSIFLLPVLANKSITQGEKSSSPAIEARVYQAARYQRPLDDEAPSQPIVPHGPETPSAAARFFGAISGFLPSGSGGACGIVSRPPAPGPLDGVFDWFLGGSSKDKCDEKSKNKPKKGGPSREK</sequence>
<feature type="compositionally biased region" description="Basic and acidic residues" evidence="1">
    <location>
        <begin position="114"/>
        <end position="123"/>
    </location>
</feature>
<keyword evidence="2" id="KW-0732">Signal</keyword>
<evidence type="ECO:0000256" key="1">
    <source>
        <dbReference type="SAM" id="MobiDB-lite"/>
    </source>
</evidence>
<feature type="non-terminal residue" evidence="3">
    <location>
        <position position="1"/>
    </location>
</feature>
<accession>A0ABD0SG22</accession>
<dbReference type="AlphaFoldDB" id="A0ABD0SG22"/>
<name>A0ABD0SG22_LOXSC</name>
<feature type="signal peptide" evidence="2">
    <location>
        <begin position="1"/>
        <end position="22"/>
    </location>
</feature>
<feature type="region of interest" description="Disordered" evidence="1">
    <location>
        <begin position="113"/>
        <end position="135"/>
    </location>
</feature>
<protein>
    <submittedName>
        <fullName evidence="3">Uncharacterized protein</fullName>
    </submittedName>
</protein>
<evidence type="ECO:0000313" key="3">
    <source>
        <dbReference type="EMBL" id="KAL0818063.1"/>
    </source>
</evidence>
<evidence type="ECO:0000256" key="2">
    <source>
        <dbReference type="SAM" id="SignalP"/>
    </source>
</evidence>
<feature type="compositionally biased region" description="Basic residues" evidence="1">
    <location>
        <begin position="124"/>
        <end position="135"/>
    </location>
</feature>
<proteinExistence type="predicted"/>